<keyword evidence="3" id="KW-1185">Reference proteome</keyword>
<dbReference type="InterPro" id="IPR036291">
    <property type="entry name" value="NAD(P)-bd_dom_sf"/>
</dbReference>
<evidence type="ECO:0000313" key="3">
    <source>
        <dbReference type="Proteomes" id="UP000694844"/>
    </source>
</evidence>
<dbReference type="PANTHER" id="PTHR43725">
    <property type="entry name" value="UDP-GLUCOSE 4-EPIMERASE"/>
    <property type="match status" value="1"/>
</dbReference>
<evidence type="ECO:0000313" key="4">
    <source>
        <dbReference type="RefSeq" id="XP_022320276.1"/>
    </source>
</evidence>
<evidence type="ECO:0000256" key="1">
    <source>
        <dbReference type="SAM" id="Phobius"/>
    </source>
</evidence>
<dbReference type="Gene3D" id="3.40.50.720">
    <property type="entry name" value="NAD(P)-binding Rossmann-like Domain"/>
    <property type="match status" value="1"/>
</dbReference>
<feature type="transmembrane region" description="Helical" evidence="1">
    <location>
        <begin position="6"/>
        <end position="25"/>
    </location>
</feature>
<dbReference type="Pfam" id="PF01370">
    <property type="entry name" value="Epimerase"/>
    <property type="match status" value="1"/>
</dbReference>
<dbReference type="SUPFAM" id="SSF51735">
    <property type="entry name" value="NAD(P)-binding Rossmann-fold domains"/>
    <property type="match status" value="1"/>
</dbReference>
<dbReference type="AlphaFoldDB" id="A0A8B8D0J7"/>
<gene>
    <name evidence="4" type="primary">LOC111122695</name>
</gene>
<protein>
    <submittedName>
        <fullName evidence="4">Uncharacterized protein LOC111122695</fullName>
    </submittedName>
</protein>
<feature type="domain" description="NAD-dependent epimerase/dehydratase" evidence="2">
    <location>
        <begin position="38"/>
        <end position="278"/>
    </location>
</feature>
<organism evidence="3 4">
    <name type="scientific">Crassostrea virginica</name>
    <name type="common">Eastern oyster</name>
    <dbReference type="NCBI Taxonomy" id="6565"/>
    <lineage>
        <taxon>Eukaryota</taxon>
        <taxon>Metazoa</taxon>
        <taxon>Spiralia</taxon>
        <taxon>Lophotrochozoa</taxon>
        <taxon>Mollusca</taxon>
        <taxon>Bivalvia</taxon>
        <taxon>Autobranchia</taxon>
        <taxon>Pteriomorphia</taxon>
        <taxon>Ostreida</taxon>
        <taxon>Ostreoidea</taxon>
        <taxon>Ostreidae</taxon>
        <taxon>Crassostrea</taxon>
    </lineage>
</organism>
<dbReference type="KEGG" id="cvn:111122695"/>
<name>A0A8B8D0J7_CRAVI</name>
<dbReference type="InterPro" id="IPR001509">
    <property type="entry name" value="Epimerase_deHydtase"/>
</dbReference>
<sequence length="393" mass="44561">MHGGSLPWPACKLLGILLVLFYLGILDCRTLAKDTPEALVLGGNGLLGAGTVEKLLVRGYRVTAVNRGNWYWDSDIKIKPRVNHVTCNRLQPLKSCPGIDALSQSKFDVVVDFSAYHRFQIQDVFDLWQKRIGLYVYISSDSVFEVCNKSHGGYSRESDAVRPKNVLAREEYAKKDSYGHRKLLCEEELQLQNMKWGVPFVSLRLPDVIGPRDNTYRWWIYQLLIRLNSHLKSDIKLSKSLCTKPISLVHSEDVAEMISDICSQNPKRFANGKAYNLAFKENPSVLELLELMKSELNMPDVPVTCDTVSGLQLYPSVTLGPVNTSQAQLDLNWNPTPLDEAVKELVNFYELASHNPEFKKEHDNVLSSAFFMDNQKAVSEAFSKVYRSLRDEL</sequence>
<keyword evidence="1" id="KW-0812">Transmembrane</keyword>
<keyword evidence="1" id="KW-1133">Transmembrane helix</keyword>
<dbReference type="GO" id="GO:0005829">
    <property type="term" value="C:cytosol"/>
    <property type="evidence" value="ECO:0007669"/>
    <property type="project" value="TreeGrafter"/>
</dbReference>
<dbReference type="GeneID" id="111122695"/>
<dbReference type="OrthoDB" id="16464at2759"/>
<dbReference type="Proteomes" id="UP000694844">
    <property type="component" value="Chromosome 3"/>
</dbReference>
<dbReference type="PANTHER" id="PTHR43725:SF32">
    <property type="entry name" value="NAD-DEPENDENT EPIMERASE_DEHYDRATASE DOMAIN-CONTAINING PROTEIN"/>
    <property type="match status" value="1"/>
</dbReference>
<reference evidence="4" key="1">
    <citation type="submission" date="2025-08" db="UniProtKB">
        <authorList>
            <consortium name="RefSeq"/>
        </authorList>
    </citation>
    <scope>IDENTIFICATION</scope>
    <source>
        <tissue evidence="4">Whole sample</tissue>
    </source>
</reference>
<dbReference type="GO" id="GO:0003978">
    <property type="term" value="F:UDP-glucose 4-epimerase activity"/>
    <property type="evidence" value="ECO:0007669"/>
    <property type="project" value="TreeGrafter"/>
</dbReference>
<accession>A0A8B8D0J7</accession>
<evidence type="ECO:0000259" key="2">
    <source>
        <dbReference type="Pfam" id="PF01370"/>
    </source>
</evidence>
<proteinExistence type="predicted"/>
<keyword evidence="1" id="KW-0472">Membrane</keyword>
<dbReference type="RefSeq" id="XP_022320276.1">
    <property type="nucleotide sequence ID" value="XM_022464568.1"/>
</dbReference>
<dbReference type="GO" id="GO:0005996">
    <property type="term" value="P:monosaccharide metabolic process"/>
    <property type="evidence" value="ECO:0007669"/>
    <property type="project" value="TreeGrafter"/>
</dbReference>